<accession>A0A3E2GVN3</accession>
<name>A0A3E2GVN3_SCYLI</name>
<feature type="region of interest" description="Disordered" evidence="1">
    <location>
        <begin position="227"/>
        <end position="310"/>
    </location>
</feature>
<feature type="compositionally biased region" description="Polar residues" evidence="1">
    <location>
        <begin position="626"/>
        <end position="636"/>
    </location>
</feature>
<dbReference type="PANTHER" id="PTHR38166">
    <property type="entry name" value="C2H2-TYPE DOMAIN-CONTAINING PROTEIN-RELATED"/>
    <property type="match status" value="1"/>
</dbReference>
<feature type="compositionally biased region" description="Polar residues" evidence="1">
    <location>
        <begin position="296"/>
        <end position="305"/>
    </location>
</feature>
<feature type="region of interest" description="Disordered" evidence="1">
    <location>
        <begin position="610"/>
        <end position="653"/>
    </location>
</feature>
<reference evidence="2 3" key="1">
    <citation type="submission" date="2018-05" db="EMBL/GenBank/DDBJ databases">
        <title>Draft genome sequence of Scytalidium lignicola DSM 105466, a ubiquitous saprotrophic fungus.</title>
        <authorList>
            <person name="Buettner E."/>
            <person name="Gebauer A.M."/>
            <person name="Hofrichter M."/>
            <person name="Liers C."/>
            <person name="Kellner H."/>
        </authorList>
    </citation>
    <scope>NUCLEOTIDE SEQUENCE [LARGE SCALE GENOMIC DNA]</scope>
    <source>
        <strain evidence="2 3">DSM 105466</strain>
    </source>
</reference>
<feature type="non-terminal residue" evidence="2">
    <location>
        <position position="777"/>
    </location>
</feature>
<feature type="region of interest" description="Disordered" evidence="1">
    <location>
        <begin position="170"/>
        <end position="191"/>
    </location>
</feature>
<dbReference type="Proteomes" id="UP000258309">
    <property type="component" value="Unassembled WGS sequence"/>
</dbReference>
<feature type="region of interest" description="Disordered" evidence="1">
    <location>
        <begin position="350"/>
        <end position="438"/>
    </location>
</feature>
<organism evidence="2 3">
    <name type="scientific">Scytalidium lignicola</name>
    <name type="common">Hyphomycete</name>
    <dbReference type="NCBI Taxonomy" id="5539"/>
    <lineage>
        <taxon>Eukaryota</taxon>
        <taxon>Fungi</taxon>
        <taxon>Dikarya</taxon>
        <taxon>Ascomycota</taxon>
        <taxon>Pezizomycotina</taxon>
        <taxon>Leotiomycetes</taxon>
        <taxon>Leotiomycetes incertae sedis</taxon>
        <taxon>Scytalidium</taxon>
    </lineage>
</organism>
<protein>
    <submittedName>
        <fullName evidence="2">Uncharacterized protein</fullName>
    </submittedName>
</protein>
<evidence type="ECO:0000313" key="2">
    <source>
        <dbReference type="EMBL" id="RFU25181.1"/>
    </source>
</evidence>
<dbReference type="AlphaFoldDB" id="A0A3E2GVN3"/>
<dbReference type="PANTHER" id="PTHR38166:SF1">
    <property type="entry name" value="C2H2-TYPE DOMAIN-CONTAINING PROTEIN"/>
    <property type="match status" value="1"/>
</dbReference>
<gene>
    <name evidence="2" type="ORF">B7463_g11162</name>
</gene>
<keyword evidence="3" id="KW-1185">Reference proteome</keyword>
<feature type="compositionally biased region" description="Polar residues" evidence="1">
    <location>
        <begin position="180"/>
        <end position="191"/>
    </location>
</feature>
<feature type="compositionally biased region" description="Basic and acidic residues" evidence="1">
    <location>
        <begin position="240"/>
        <end position="249"/>
    </location>
</feature>
<dbReference type="OrthoDB" id="610608at2759"/>
<evidence type="ECO:0000313" key="3">
    <source>
        <dbReference type="Proteomes" id="UP000258309"/>
    </source>
</evidence>
<comment type="caution">
    <text evidence="2">The sequence shown here is derived from an EMBL/GenBank/DDBJ whole genome shotgun (WGS) entry which is preliminary data.</text>
</comment>
<feature type="compositionally biased region" description="Basic and acidic residues" evidence="1">
    <location>
        <begin position="610"/>
        <end position="620"/>
    </location>
</feature>
<dbReference type="EMBL" id="NCSJ02000355">
    <property type="protein sequence ID" value="RFU25181.1"/>
    <property type="molecule type" value="Genomic_DNA"/>
</dbReference>
<proteinExistence type="predicted"/>
<feature type="non-terminal residue" evidence="2">
    <location>
        <position position="1"/>
    </location>
</feature>
<evidence type="ECO:0000256" key="1">
    <source>
        <dbReference type="SAM" id="MobiDB-lite"/>
    </source>
</evidence>
<feature type="compositionally biased region" description="Polar residues" evidence="1">
    <location>
        <begin position="272"/>
        <end position="284"/>
    </location>
</feature>
<feature type="compositionally biased region" description="Low complexity" evidence="1">
    <location>
        <begin position="356"/>
        <end position="391"/>
    </location>
</feature>
<feature type="compositionally biased region" description="Basic and acidic residues" evidence="1">
    <location>
        <begin position="429"/>
        <end position="438"/>
    </location>
</feature>
<sequence>MESKEPCSLKPEVERLDVVTPKMVERLRRRRRVDGSASDRWVEIYQMLFPESEVPSPFFNPYPDEEATEMADIMSDIGTPSLTTGLSIIDTSSEKDYLHSSATRHNTEPQCFIDSYFRENPHQWLESKHGEIAHKISLKEGLQVVEEVPVTLPHTDRMPLANGTLNEEFRYIGNSDPAGASSTPRQSSFPHQQNQELLLIELDTINRGGFTQPAINLPSKMALENSELDNCQPTDDPGQDGERMKDPNRSDSVPPGLKAGADAEYLQGPLPTETSSLVQDSPSVDSLAIQIPPNDPGSSEFSTPDSVDKGLPGHIQLERLVQPVLRYLGEPFIDRLVDDLQYGQVAHLSECSDTDSNNNGLPSSSSNGAQTEGSSTSASTSSGLSSIQSMTARKRRLGTAKDNLAGDDGNDSDGADRKRQRGNNCHPRSKGDDRRFACPFRKNDSEKYSYNNNIYKTCVTGKWKDISHLKEHIEKVHKARCSTCKIILKDEKEHQKHLESSISQEAKCKGIDGLLEEAMGTLKQLEKPRTRDKQACWESLYTHLFPGGSPLPDPWFENEGKGSPTDDEADLRKRVENLLPNEIGAFIASLIETRPEIIECFTARLRERLGNDRPSEHSELVPEPTPSTSLDSTQLGQEVHPSEPTLPIHDTSNQNQHLNFGILDFSDLAVPPSEKITHAYRNGYAAGHEEGYQQGQKDGYQAGKKAAARTQNLAFNHGAYRYEAAIDELGILPLQPSGGDPWDPINGVGESERLISSGVFPELNDWQLNEQAEPDLG</sequence>